<feature type="domain" description="M23ase beta-sheet core" evidence="1">
    <location>
        <begin position="21"/>
        <end position="123"/>
    </location>
</feature>
<dbReference type="Pfam" id="PF01551">
    <property type="entry name" value="Peptidase_M23"/>
    <property type="match status" value="1"/>
</dbReference>
<evidence type="ECO:0000313" key="2">
    <source>
        <dbReference type="EMBL" id="MPV88039.1"/>
    </source>
</evidence>
<evidence type="ECO:0000313" key="3">
    <source>
        <dbReference type="Proteomes" id="UP000429644"/>
    </source>
</evidence>
<comment type="caution">
    <text evidence="2">The sequence shown here is derived from an EMBL/GenBank/DDBJ whole genome shotgun (WGS) entry which is preliminary data.</text>
</comment>
<accession>A0A7J9UTT2</accession>
<dbReference type="InterPro" id="IPR011055">
    <property type="entry name" value="Dup_hybrid_motif"/>
</dbReference>
<proteinExistence type="predicted"/>
<dbReference type="EMBL" id="WHPD01001122">
    <property type="protein sequence ID" value="MPV88039.1"/>
    <property type="molecule type" value="Genomic_DNA"/>
</dbReference>
<sequence>MPLDAGTYSHTSSYGARAGGFHLGTDMGAPRDTPIRAAAAGTVVHAGAGIQGRSSNLISIKHNINGQTFYTWYVHMYDDGVYVTQGQQVAAGDVIGGVGSNGNSTGNHLHFEVHPADGRTIEPLGWLRQHGA</sequence>
<dbReference type="InterPro" id="IPR016047">
    <property type="entry name" value="M23ase_b-sheet_dom"/>
</dbReference>
<dbReference type="CDD" id="cd12797">
    <property type="entry name" value="M23_peptidase"/>
    <property type="match status" value="1"/>
</dbReference>
<dbReference type="PANTHER" id="PTHR21666:SF270">
    <property type="entry name" value="MUREIN HYDROLASE ACTIVATOR ENVC"/>
    <property type="match status" value="1"/>
</dbReference>
<dbReference type="GO" id="GO:0004222">
    <property type="term" value="F:metalloendopeptidase activity"/>
    <property type="evidence" value="ECO:0007669"/>
    <property type="project" value="TreeGrafter"/>
</dbReference>
<protein>
    <submittedName>
        <fullName evidence="2">Peptidoglycan DD-metalloendopeptidase family protein</fullName>
    </submittedName>
</protein>
<dbReference type="PANTHER" id="PTHR21666">
    <property type="entry name" value="PEPTIDASE-RELATED"/>
    <property type="match status" value="1"/>
</dbReference>
<dbReference type="Gene3D" id="2.70.70.10">
    <property type="entry name" value="Glucose Permease (Domain IIA)"/>
    <property type="match status" value="1"/>
</dbReference>
<gene>
    <name evidence="2" type="ORF">GB882_05115</name>
</gene>
<dbReference type="InterPro" id="IPR050570">
    <property type="entry name" value="Cell_wall_metabolism_enzyme"/>
</dbReference>
<reference evidence="2 3" key="1">
    <citation type="submission" date="2019-10" db="EMBL/GenBank/DDBJ databases">
        <title>Georgenia wutianyii sp. nov. and Georgenia yuyongxinii sp. nov. isolated from plateau pika (Ochotona curzoniae) in the Qinghai-Tibet plateau of China.</title>
        <authorList>
            <person name="Tian Z."/>
        </authorList>
    </citation>
    <scope>NUCLEOTIDE SEQUENCE [LARGE SCALE GENOMIC DNA]</scope>
    <source>
        <strain evidence="2 3">JCM 15130</strain>
    </source>
</reference>
<keyword evidence="3" id="KW-1185">Reference proteome</keyword>
<organism evidence="2 3">
    <name type="scientific">Georgenia ruanii</name>
    <dbReference type="NCBI Taxonomy" id="348442"/>
    <lineage>
        <taxon>Bacteria</taxon>
        <taxon>Bacillati</taxon>
        <taxon>Actinomycetota</taxon>
        <taxon>Actinomycetes</taxon>
        <taxon>Micrococcales</taxon>
        <taxon>Bogoriellaceae</taxon>
        <taxon>Georgenia</taxon>
    </lineage>
</organism>
<dbReference type="Proteomes" id="UP000429644">
    <property type="component" value="Unassembled WGS sequence"/>
</dbReference>
<dbReference type="AlphaFoldDB" id="A0A7J9UTT2"/>
<name>A0A7J9UTT2_9MICO</name>
<dbReference type="SUPFAM" id="SSF51261">
    <property type="entry name" value="Duplicated hybrid motif"/>
    <property type="match status" value="1"/>
</dbReference>
<evidence type="ECO:0000259" key="1">
    <source>
        <dbReference type="Pfam" id="PF01551"/>
    </source>
</evidence>